<dbReference type="EMBL" id="JAKJXP020000015">
    <property type="protein sequence ID" value="KAK7755050.1"/>
    <property type="molecule type" value="Genomic_DNA"/>
</dbReference>
<dbReference type="GO" id="GO:0016798">
    <property type="term" value="F:hydrolase activity, acting on glycosyl bonds"/>
    <property type="evidence" value="ECO:0007669"/>
    <property type="project" value="UniProtKB-KW"/>
</dbReference>
<dbReference type="Proteomes" id="UP001320420">
    <property type="component" value="Unassembled WGS sequence"/>
</dbReference>
<keyword evidence="9" id="KW-1185">Reference proteome</keyword>
<feature type="domain" description="Macro" evidence="7">
    <location>
        <begin position="126"/>
        <end position="340"/>
    </location>
</feature>
<name>A0AAN9UZA6_9PEZI</name>
<evidence type="ECO:0000256" key="4">
    <source>
        <dbReference type="ARBA" id="ARBA00022833"/>
    </source>
</evidence>
<dbReference type="SUPFAM" id="SSF52949">
    <property type="entry name" value="Macro domain-like"/>
    <property type="match status" value="1"/>
</dbReference>
<feature type="region of interest" description="Disordered" evidence="6">
    <location>
        <begin position="352"/>
        <end position="374"/>
    </location>
</feature>
<reference evidence="8 9" key="1">
    <citation type="submission" date="2024-02" db="EMBL/GenBank/DDBJ databases">
        <title>De novo assembly and annotation of 12 fungi associated with fruit tree decline syndrome in Ontario, Canada.</title>
        <authorList>
            <person name="Sulman M."/>
            <person name="Ellouze W."/>
            <person name="Ilyukhin E."/>
        </authorList>
    </citation>
    <scope>NUCLEOTIDE SEQUENCE [LARGE SCALE GENOMIC DNA]</scope>
    <source>
        <strain evidence="8 9">M11/M66-122</strain>
    </source>
</reference>
<dbReference type="Pfam" id="PF01661">
    <property type="entry name" value="Macro"/>
    <property type="match status" value="1"/>
</dbReference>
<evidence type="ECO:0000313" key="9">
    <source>
        <dbReference type="Proteomes" id="UP001320420"/>
    </source>
</evidence>
<keyword evidence="3" id="KW-0378">Hydrolase</keyword>
<organism evidence="8 9">
    <name type="scientific">Diatrype stigma</name>
    <dbReference type="NCBI Taxonomy" id="117547"/>
    <lineage>
        <taxon>Eukaryota</taxon>
        <taxon>Fungi</taxon>
        <taxon>Dikarya</taxon>
        <taxon>Ascomycota</taxon>
        <taxon>Pezizomycotina</taxon>
        <taxon>Sordariomycetes</taxon>
        <taxon>Xylariomycetidae</taxon>
        <taxon>Xylariales</taxon>
        <taxon>Diatrypaceae</taxon>
        <taxon>Diatrype</taxon>
    </lineage>
</organism>
<feature type="region of interest" description="Disordered" evidence="6">
    <location>
        <begin position="227"/>
        <end position="251"/>
    </location>
</feature>
<feature type="region of interest" description="Disordered" evidence="6">
    <location>
        <begin position="105"/>
        <end position="133"/>
    </location>
</feature>
<dbReference type="PROSITE" id="PS51154">
    <property type="entry name" value="MACRO"/>
    <property type="match status" value="1"/>
</dbReference>
<dbReference type="GO" id="GO:0046872">
    <property type="term" value="F:metal ion binding"/>
    <property type="evidence" value="ECO:0007669"/>
    <property type="project" value="UniProtKB-KW"/>
</dbReference>
<feature type="compositionally biased region" description="Polar residues" evidence="6">
    <location>
        <begin position="122"/>
        <end position="133"/>
    </location>
</feature>
<evidence type="ECO:0000256" key="1">
    <source>
        <dbReference type="ARBA" id="ARBA00001947"/>
    </source>
</evidence>
<keyword evidence="4" id="KW-0862">Zinc</keyword>
<feature type="compositionally biased region" description="Basic and acidic residues" evidence="6">
    <location>
        <begin position="516"/>
        <end position="528"/>
    </location>
</feature>
<comment type="cofactor">
    <cofactor evidence="1">
        <name>Zn(2+)</name>
        <dbReference type="ChEBI" id="CHEBI:29105"/>
    </cofactor>
</comment>
<protein>
    <recommendedName>
        <fullName evidence="7">Macro domain-containing protein</fullName>
    </recommendedName>
</protein>
<comment type="caution">
    <text evidence="8">The sequence shown here is derived from an EMBL/GenBank/DDBJ whole genome shotgun (WGS) entry which is preliminary data.</text>
</comment>
<dbReference type="PANTHER" id="PTHR11106">
    <property type="entry name" value="GANGLIOSIDE INDUCED DIFFERENTIATION ASSOCIATED PROTEIN 2-RELATED"/>
    <property type="match status" value="1"/>
</dbReference>
<evidence type="ECO:0000313" key="8">
    <source>
        <dbReference type="EMBL" id="KAK7755050.1"/>
    </source>
</evidence>
<proteinExistence type="predicted"/>
<dbReference type="PANTHER" id="PTHR11106:SF121">
    <property type="entry name" value="ADP-RIBOSE 1''-PHOSPHATE PHOSPHATASE"/>
    <property type="match status" value="1"/>
</dbReference>
<dbReference type="AlphaFoldDB" id="A0AAN9UZA6"/>
<evidence type="ECO:0000256" key="6">
    <source>
        <dbReference type="SAM" id="MobiDB-lite"/>
    </source>
</evidence>
<dbReference type="Gene3D" id="3.40.220.10">
    <property type="entry name" value="Leucine Aminopeptidase, subunit E, domain 1"/>
    <property type="match status" value="1"/>
</dbReference>
<sequence>MASTMSILDVLDFLLDEAGYSLGHHHHHHHHHHHASHPDDNSNRRAISHMDSWPRLVLLDQLLCMRHPEPELPPDVAGAIDRILRARLARRLATSSLTGITPRFVPASGSSSIHHPPEDGATPNTTAKESGTPTPAVQLCVWKGDITTLAHATAVVNAANARLLGCFRPRHPCIDNAIHAAAGPGLRRACWDLMAAQGFEEPAGSAKVTPGFGLHARYVIHTVGPQLSSRRRRGDGEEAASEPSREPGGEGRRLLASCYAACLDAAEGLEPLPGGRKVLVFCCVSTGMFGFPADEGCRVAVDAVLRWIGMHAETTVTDIVFNVFTEADLQIYQSRISQLVDDHVLLTLADDNSSRTTTSLPPTSPVAGLPSPSSLLSPSEDMMTPLLEEQAALIARARHWLSTSSRLIISAGAGLSAATGLDYTSSALFAEHHHGFERYGLDSLYSVFGFDGWPSEAARWSYNMHHLDVVRGWRPRNGSTLYEDLLSFVRRRFETSSAAAGDDDVDDDHGIGSGSSKEEPRQQEKKEKNWFVRTSNADGFFAKHGFDAARVCTPQGQYALVQCAARCRDDAVWPSGPFVDDATEHLDPVTQHLPDDYEVPTCRFCGAALTLCVRGGNYFIEAPFEELNRRYAEFVEGCLAPVAGEADGKRRGRGSGEGDAVTTILELGVGMNTPSVLRWHNENLVQRAGGKFRLVRLGMEAAGCVDPALEEAGVAVGLYGDLTRLFAMLDIQ</sequence>
<dbReference type="InterPro" id="IPR002589">
    <property type="entry name" value="Macro_dom"/>
</dbReference>
<accession>A0AAN9UZA6</accession>
<keyword evidence="2" id="KW-0479">Metal-binding</keyword>
<gene>
    <name evidence="8" type="ORF">SLS62_002865</name>
</gene>
<dbReference type="SMART" id="SM00506">
    <property type="entry name" value="A1pp"/>
    <property type="match status" value="1"/>
</dbReference>
<evidence type="ECO:0000259" key="7">
    <source>
        <dbReference type="PROSITE" id="PS51154"/>
    </source>
</evidence>
<dbReference type="InterPro" id="IPR043472">
    <property type="entry name" value="Macro_dom-like"/>
</dbReference>
<feature type="region of interest" description="Disordered" evidence="6">
    <location>
        <begin position="24"/>
        <end position="46"/>
    </location>
</feature>
<dbReference type="SUPFAM" id="SSF52467">
    <property type="entry name" value="DHS-like NAD/FAD-binding domain"/>
    <property type="match status" value="2"/>
</dbReference>
<feature type="compositionally biased region" description="Basic residues" evidence="6">
    <location>
        <begin position="24"/>
        <end position="35"/>
    </location>
</feature>
<feature type="region of interest" description="Disordered" evidence="6">
    <location>
        <begin position="499"/>
        <end position="528"/>
    </location>
</feature>
<evidence type="ECO:0000256" key="2">
    <source>
        <dbReference type="ARBA" id="ARBA00022723"/>
    </source>
</evidence>
<dbReference type="InterPro" id="IPR029035">
    <property type="entry name" value="DHS-like_NAD/FAD-binding_dom"/>
</dbReference>
<evidence type="ECO:0000256" key="5">
    <source>
        <dbReference type="ARBA" id="ARBA00023295"/>
    </source>
</evidence>
<keyword evidence="5" id="KW-0326">Glycosidase</keyword>
<evidence type="ECO:0000256" key="3">
    <source>
        <dbReference type="ARBA" id="ARBA00022801"/>
    </source>
</evidence>